<dbReference type="InterPro" id="IPR041715">
    <property type="entry name" value="HisRS-like_core"/>
</dbReference>
<dbReference type="PANTHER" id="PTHR43707">
    <property type="entry name" value="HISTIDYL-TRNA SYNTHETASE"/>
    <property type="match status" value="1"/>
</dbReference>
<evidence type="ECO:0000256" key="4">
    <source>
        <dbReference type="ARBA" id="ARBA00020397"/>
    </source>
</evidence>
<keyword evidence="11" id="KW-0328">Glycosyltransferase</keyword>
<dbReference type="CDD" id="cd00773">
    <property type="entry name" value="HisRS-like_core"/>
    <property type="match status" value="1"/>
</dbReference>
<protein>
    <recommendedName>
        <fullName evidence="4 9">ATP phosphoribosyltransferase regulatory subunit</fullName>
    </recommendedName>
</protein>
<comment type="function">
    <text evidence="8 9">Required for the first step of histidine biosynthesis. May allow the feedback regulation of ATP phosphoribosyltransferase activity by histidine.</text>
</comment>
<evidence type="ECO:0000259" key="10">
    <source>
        <dbReference type="PROSITE" id="PS50862"/>
    </source>
</evidence>
<dbReference type="EMBL" id="CP121687">
    <property type="protein sequence ID" value="WZL70113.1"/>
    <property type="molecule type" value="Genomic_DNA"/>
</dbReference>
<dbReference type="PANTHER" id="PTHR43707:SF6">
    <property type="entry name" value="ATP PHOSPHORIBOSYLTRANSFERASE REGULATORY SUBUNIT"/>
    <property type="match status" value="1"/>
</dbReference>
<dbReference type="PIRSF" id="PIRSF001549">
    <property type="entry name" value="His-tRNA_synth"/>
    <property type="match status" value="1"/>
</dbReference>
<organism evidence="11 12">
    <name type="scientific">Defluviitalea saccharophila</name>
    <dbReference type="NCBI Taxonomy" id="879970"/>
    <lineage>
        <taxon>Bacteria</taxon>
        <taxon>Bacillati</taxon>
        <taxon>Bacillota</taxon>
        <taxon>Clostridia</taxon>
        <taxon>Lachnospirales</taxon>
        <taxon>Defluviitaleaceae</taxon>
        <taxon>Defluviitalea</taxon>
    </lineage>
</organism>
<comment type="pathway">
    <text evidence="2 9">Amino-acid biosynthesis; L-histidine biosynthesis; L-histidine from 5-phospho-alpha-D-ribose 1-diphosphate: step 1/9.</text>
</comment>
<feature type="domain" description="Aminoacyl-transfer RNA synthetases class-II family profile" evidence="10">
    <location>
        <begin position="25"/>
        <end position="332"/>
    </location>
</feature>
<dbReference type="InterPro" id="IPR004516">
    <property type="entry name" value="HisRS/HisZ"/>
</dbReference>
<evidence type="ECO:0000256" key="8">
    <source>
        <dbReference type="ARBA" id="ARBA00025246"/>
    </source>
</evidence>
<dbReference type="InterPro" id="IPR004517">
    <property type="entry name" value="HisZ"/>
</dbReference>
<evidence type="ECO:0000313" key="12">
    <source>
        <dbReference type="Proteomes" id="UP001486565"/>
    </source>
</evidence>
<name>A0ABZ2Y436_9FIRM</name>
<comment type="similarity">
    <text evidence="3 9">Belongs to the class-II aminoacyl-tRNA synthetase family. HisZ subfamily.</text>
</comment>
<keyword evidence="12" id="KW-1185">Reference proteome</keyword>
<comment type="subunit">
    <text evidence="9">Heteromultimer composed of HisG and HisZ subunits.</text>
</comment>
<dbReference type="GO" id="GO:0016757">
    <property type="term" value="F:glycosyltransferase activity"/>
    <property type="evidence" value="ECO:0007669"/>
    <property type="project" value="UniProtKB-KW"/>
</dbReference>
<evidence type="ECO:0000256" key="5">
    <source>
        <dbReference type="ARBA" id="ARBA00022490"/>
    </source>
</evidence>
<comment type="miscellaneous">
    <text evidence="9">This function is generally fulfilled by the C-terminal part of HisG, which is missing in some bacteria such as this one.</text>
</comment>
<dbReference type="HAMAP" id="MF_00125">
    <property type="entry name" value="HisZ"/>
    <property type="match status" value="1"/>
</dbReference>
<evidence type="ECO:0000256" key="9">
    <source>
        <dbReference type="HAMAP-Rule" id="MF_00125"/>
    </source>
</evidence>
<proteinExistence type="inferred from homology"/>
<keyword evidence="11" id="KW-0808">Transferase</keyword>
<comment type="subcellular location">
    <subcellularLocation>
        <location evidence="1 9">Cytoplasm</location>
    </subcellularLocation>
</comment>
<gene>
    <name evidence="9 11" type="primary">hisZ</name>
    <name evidence="11" type="ORF">QBE51_00885</name>
</gene>
<evidence type="ECO:0000256" key="7">
    <source>
        <dbReference type="ARBA" id="ARBA00023102"/>
    </source>
</evidence>
<reference evidence="11 12" key="1">
    <citation type="submission" date="2023-03" db="EMBL/GenBank/DDBJ databases">
        <title>Novel Species.</title>
        <authorList>
            <person name="Ma S."/>
        </authorList>
    </citation>
    <scope>NUCLEOTIDE SEQUENCE [LARGE SCALE GENOMIC DNA]</scope>
    <source>
        <strain evidence="11 12">LIND6LT2</strain>
    </source>
</reference>
<dbReference type="SUPFAM" id="SSF55681">
    <property type="entry name" value="Class II aaRS and biotin synthetases"/>
    <property type="match status" value="1"/>
</dbReference>
<dbReference type="InterPro" id="IPR006195">
    <property type="entry name" value="aa-tRNA-synth_II"/>
</dbReference>
<keyword evidence="6 9" id="KW-0028">Amino-acid biosynthesis</keyword>
<evidence type="ECO:0000256" key="1">
    <source>
        <dbReference type="ARBA" id="ARBA00004496"/>
    </source>
</evidence>
<evidence type="ECO:0000256" key="2">
    <source>
        <dbReference type="ARBA" id="ARBA00004667"/>
    </source>
</evidence>
<dbReference type="PROSITE" id="PS50862">
    <property type="entry name" value="AA_TRNA_LIGASE_II"/>
    <property type="match status" value="1"/>
</dbReference>
<evidence type="ECO:0000256" key="3">
    <source>
        <dbReference type="ARBA" id="ARBA00005539"/>
    </source>
</evidence>
<dbReference type="NCBIfam" id="TIGR00443">
    <property type="entry name" value="hisZ_biosyn_reg"/>
    <property type="match status" value="1"/>
</dbReference>
<dbReference type="Gene3D" id="3.30.930.10">
    <property type="entry name" value="Bira Bifunctional Protein, Domain 2"/>
    <property type="match status" value="1"/>
</dbReference>
<dbReference type="Pfam" id="PF13393">
    <property type="entry name" value="tRNA-synt_His"/>
    <property type="match status" value="1"/>
</dbReference>
<evidence type="ECO:0000256" key="6">
    <source>
        <dbReference type="ARBA" id="ARBA00022605"/>
    </source>
</evidence>
<dbReference type="RefSeq" id="WP_341877077.1">
    <property type="nucleotide sequence ID" value="NZ_CP121687.1"/>
</dbReference>
<keyword evidence="5 9" id="KW-0963">Cytoplasm</keyword>
<sequence>MKDYRLHTPEGVRDLLPRECARKIEIERRIESVFNRYGFYNVQTPTFEYYDVFSEDNGKIQQKHMYKFFDREGAILALRPDMTPPIARMAATTLKEESKPIRLCYIGNAFRYNESYQGKTREFSQAGVELLGMNSDEADAEVIALAINSLSAAGLNEFQIDLGQIEFFKGLLEEAGLNTEEEEEIRQLIENKDFIGVEEYIEQFPIDSDLKQLFLDLPKLCGSIDIIEKTKSLTNNSRSREALEKLKKVYEILCDYGVEKYVSFDLGMVNRSDYYTGIIFRGYTYGTGFSILEGGRYDGLVGEFGKDCPAIGFGITIEQLMNAINRQKIDIPVWKVDTLLVYEPKGRKQALMTGDHLRSQGGMYIENSLINGDIEENKKYALSKNIGGILYFEDDQHVQLINLVNNQTIKTTVEELLQNADRGETE</sequence>
<accession>A0ABZ2Y436</accession>
<dbReference type="Proteomes" id="UP001486565">
    <property type="component" value="Chromosome"/>
</dbReference>
<keyword evidence="7 9" id="KW-0368">Histidine biosynthesis</keyword>
<evidence type="ECO:0000313" key="11">
    <source>
        <dbReference type="EMBL" id="WZL70113.1"/>
    </source>
</evidence>
<dbReference type="InterPro" id="IPR045864">
    <property type="entry name" value="aa-tRNA-synth_II/BPL/LPL"/>
</dbReference>